<name>A0A8T2PQH6_9TELE</name>
<evidence type="ECO:0000256" key="9">
    <source>
        <dbReference type="ARBA" id="ARBA00023054"/>
    </source>
</evidence>
<dbReference type="Pfam" id="PF01284">
    <property type="entry name" value="MARVEL"/>
    <property type="match status" value="1"/>
</dbReference>
<keyword evidence="4" id="KW-0796">Tight junction</keyword>
<evidence type="ECO:0000259" key="16">
    <source>
        <dbReference type="PROSITE" id="PS51980"/>
    </source>
</evidence>
<feature type="domain" description="OCEL" evidence="16">
    <location>
        <begin position="436"/>
        <end position="530"/>
    </location>
</feature>
<evidence type="ECO:0000259" key="15">
    <source>
        <dbReference type="PROSITE" id="PS51225"/>
    </source>
</evidence>
<dbReference type="GO" id="GO:0016324">
    <property type="term" value="C:apical plasma membrane"/>
    <property type="evidence" value="ECO:0007669"/>
    <property type="project" value="TreeGrafter"/>
</dbReference>
<feature type="transmembrane region" description="Helical" evidence="14">
    <location>
        <begin position="279"/>
        <end position="298"/>
    </location>
</feature>
<evidence type="ECO:0000256" key="3">
    <source>
        <dbReference type="ARBA" id="ARBA00009171"/>
    </source>
</evidence>
<evidence type="ECO:0000256" key="11">
    <source>
        <dbReference type="PROSITE-ProRule" id="PRU00581"/>
    </source>
</evidence>
<keyword evidence="10 11" id="KW-0472">Membrane</keyword>
<dbReference type="Proteomes" id="UP000824540">
    <property type="component" value="Unassembled WGS sequence"/>
</dbReference>
<dbReference type="PROSITE" id="PS51980">
    <property type="entry name" value="OCEL"/>
    <property type="match status" value="1"/>
</dbReference>
<evidence type="ECO:0000256" key="14">
    <source>
        <dbReference type="SAM" id="Phobius"/>
    </source>
</evidence>
<evidence type="ECO:0000256" key="2">
    <source>
        <dbReference type="ARBA" id="ARBA00004651"/>
    </source>
</evidence>
<dbReference type="SUPFAM" id="SSF144292">
    <property type="entry name" value="occludin/ELL-like"/>
    <property type="match status" value="1"/>
</dbReference>
<reference evidence="17" key="1">
    <citation type="thesis" date="2021" institute="BYU ScholarsArchive" country="Provo, UT, USA">
        <title>Applications of and Algorithms for Genome Assembly and Genomic Analyses with an Emphasis on Marine Teleosts.</title>
        <authorList>
            <person name="Pickett B.D."/>
        </authorList>
    </citation>
    <scope>NUCLEOTIDE SEQUENCE</scope>
    <source>
        <strain evidence="17">HI-2016</strain>
    </source>
</reference>
<dbReference type="InterPro" id="IPR010844">
    <property type="entry name" value="Occludin_ELL"/>
</dbReference>
<dbReference type="PANTHER" id="PTHR23288:SF3">
    <property type="entry name" value="MARVEL DOMAIN-CONTAINING PROTEIN 2"/>
    <property type="match status" value="1"/>
</dbReference>
<feature type="transmembrane region" description="Helical" evidence="14">
    <location>
        <begin position="319"/>
        <end position="337"/>
    </location>
</feature>
<dbReference type="GO" id="GO:0031410">
    <property type="term" value="C:cytoplasmic vesicle"/>
    <property type="evidence" value="ECO:0007669"/>
    <property type="project" value="TreeGrafter"/>
</dbReference>
<evidence type="ECO:0000256" key="6">
    <source>
        <dbReference type="ARBA" id="ARBA00022692"/>
    </source>
</evidence>
<feature type="transmembrane region" description="Helical" evidence="14">
    <location>
        <begin position="202"/>
        <end position="227"/>
    </location>
</feature>
<dbReference type="InterPro" id="IPR031176">
    <property type="entry name" value="ELL/occludin"/>
</dbReference>
<dbReference type="Pfam" id="PF07303">
    <property type="entry name" value="Occludin_ELL"/>
    <property type="match status" value="1"/>
</dbReference>
<evidence type="ECO:0000313" key="18">
    <source>
        <dbReference type="Proteomes" id="UP000824540"/>
    </source>
</evidence>
<keyword evidence="8 14" id="KW-1133">Transmembrane helix</keyword>
<evidence type="ECO:0000256" key="10">
    <source>
        <dbReference type="ARBA" id="ARBA00023136"/>
    </source>
</evidence>
<comment type="caution">
    <text evidence="17">The sequence shown here is derived from an EMBL/GenBank/DDBJ whole genome shotgun (WGS) entry which is preliminary data.</text>
</comment>
<feature type="region of interest" description="Disordered" evidence="13">
    <location>
        <begin position="32"/>
        <end position="79"/>
    </location>
</feature>
<evidence type="ECO:0000256" key="5">
    <source>
        <dbReference type="ARBA" id="ARBA00022475"/>
    </source>
</evidence>
<dbReference type="AlphaFoldDB" id="A0A8T2PQH6"/>
<feature type="transmembrane region" description="Helical" evidence="14">
    <location>
        <begin position="368"/>
        <end position="388"/>
    </location>
</feature>
<dbReference type="OrthoDB" id="6284217at2759"/>
<dbReference type="EMBL" id="JAFBMS010000003">
    <property type="protein sequence ID" value="KAG9353589.1"/>
    <property type="molecule type" value="Genomic_DNA"/>
</dbReference>
<evidence type="ECO:0000256" key="13">
    <source>
        <dbReference type="SAM" id="MobiDB-lite"/>
    </source>
</evidence>
<evidence type="ECO:0000256" key="4">
    <source>
        <dbReference type="ARBA" id="ARBA00022427"/>
    </source>
</evidence>
<feature type="compositionally biased region" description="Low complexity" evidence="13">
    <location>
        <begin position="129"/>
        <end position="146"/>
    </location>
</feature>
<sequence>MGGSRDSIPAACKPQIWKKIRLSTCPMSAGGGLAPRSDQVQGAARYDPVCDQRYNEPPPLPADSPVGPAFDPSGSEESYSGIELKPVHRFIPDSWKNFFRGSRGSRKPWSLPASDNNHTNSSSEGKICSPPHSLPSSSIPGSSTSPDQNGAPGLGHTFRKEHEANLLVASPSDSMDERATIAYRERLEAYRRRHSNMRSWPGLLRVLGCVELLLGAAVFACVCSYLHKDNEWYSMFGYSQSQSQTYGGGYGTGYVGGYGGMGYPGGGAGGVYYSGPKTIFVLVVAGLAWLTTVVLLVLGMTTYYRTILLASGWWPITEFVINLVLAVLYMAAGIAYVRDTTRGGLCYYPMFNNGLSGNFCRTESGQTAAIAFLFITMVVYVISAILCIKMKTTEVSAPRSMPVKNVVSSKGPEMFQAVPMATQPAYRQMPKTLIMPDYVTKYPSIRTDEERDRYRAVFKDQYAEYKELHAEVQATMKKFDEMDVLMSNLPQHPANQADPAFLEKKERCEYLKNKLSHIKLKIQEYNKAMNWTDGYS</sequence>
<dbReference type="PANTHER" id="PTHR23288">
    <property type="entry name" value="OCCLUDIN AND RNA POLYMERASE II ELONGATION FACTOR ELL"/>
    <property type="match status" value="1"/>
</dbReference>
<evidence type="ECO:0008006" key="19">
    <source>
        <dbReference type="Google" id="ProtNLM"/>
    </source>
</evidence>
<feature type="region of interest" description="Disordered" evidence="13">
    <location>
        <begin position="105"/>
        <end position="156"/>
    </location>
</feature>
<keyword evidence="5" id="KW-1003">Cell membrane</keyword>
<keyword evidence="6 11" id="KW-0812">Transmembrane</keyword>
<organism evidence="17 18">
    <name type="scientific">Albula glossodonta</name>
    <name type="common">roundjaw bonefish</name>
    <dbReference type="NCBI Taxonomy" id="121402"/>
    <lineage>
        <taxon>Eukaryota</taxon>
        <taxon>Metazoa</taxon>
        <taxon>Chordata</taxon>
        <taxon>Craniata</taxon>
        <taxon>Vertebrata</taxon>
        <taxon>Euteleostomi</taxon>
        <taxon>Actinopterygii</taxon>
        <taxon>Neopterygii</taxon>
        <taxon>Teleostei</taxon>
        <taxon>Albuliformes</taxon>
        <taxon>Albulidae</taxon>
        <taxon>Albula</taxon>
    </lineage>
</organism>
<evidence type="ECO:0000256" key="8">
    <source>
        <dbReference type="ARBA" id="ARBA00022989"/>
    </source>
</evidence>
<accession>A0A8T2PQH6</accession>
<keyword evidence="9" id="KW-0175">Coiled coil</keyword>
<keyword evidence="7" id="KW-0965">Cell junction</keyword>
<dbReference type="PROSITE" id="PS51225">
    <property type="entry name" value="MARVEL"/>
    <property type="match status" value="1"/>
</dbReference>
<feature type="compositionally biased region" description="Polar residues" evidence="13">
    <location>
        <begin position="113"/>
        <end position="124"/>
    </location>
</feature>
<dbReference type="GO" id="GO:0070830">
    <property type="term" value="P:bicellular tight junction assembly"/>
    <property type="evidence" value="ECO:0007669"/>
    <property type="project" value="TreeGrafter"/>
</dbReference>
<feature type="domain" description="MARVEL" evidence="15">
    <location>
        <begin position="199"/>
        <end position="392"/>
    </location>
</feature>
<gene>
    <name evidence="17" type="ORF">JZ751_011709</name>
</gene>
<dbReference type="InterPro" id="IPR008253">
    <property type="entry name" value="Marvel"/>
</dbReference>
<evidence type="ECO:0000256" key="1">
    <source>
        <dbReference type="ARBA" id="ARBA00004435"/>
    </source>
</evidence>
<proteinExistence type="inferred from homology"/>
<dbReference type="GO" id="GO:0005923">
    <property type="term" value="C:bicellular tight junction"/>
    <property type="evidence" value="ECO:0007669"/>
    <property type="project" value="UniProtKB-SubCell"/>
</dbReference>
<evidence type="ECO:0000256" key="12">
    <source>
        <dbReference type="PROSITE-ProRule" id="PRU01324"/>
    </source>
</evidence>
<evidence type="ECO:0000313" key="17">
    <source>
        <dbReference type="EMBL" id="KAG9353589.1"/>
    </source>
</evidence>
<comment type="subcellular location">
    <subcellularLocation>
        <location evidence="1">Cell junction</location>
        <location evidence="1">Tight junction</location>
    </subcellularLocation>
    <subcellularLocation>
        <location evidence="2">Cell membrane</location>
        <topology evidence="2">Multi-pass membrane protein</topology>
    </subcellularLocation>
</comment>
<protein>
    <recommendedName>
        <fullName evidence="19">MARVEL domain-containing protein 2</fullName>
    </recommendedName>
</protein>
<comment type="similarity">
    <text evidence="3 12">Belongs to the ELL/occludin family.</text>
</comment>
<dbReference type="Gene3D" id="6.10.140.340">
    <property type="match status" value="1"/>
</dbReference>
<evidence type="ECO:0000256" key="7">
    <source>
        <dbReference type="ARBA" id="ARBA00022949"/>
    </source>
</evidence>
<keyword evidence="18" id="KW-1185">Reference proteome</keyword>